<accession>A0ACB7SP34</accession>
<proteinExistence type="predicted"/>
<reference evidence="1" key="1">
    <citation type="submission" date="2020-05" db="EMBL/GenBank/DDBJ databases">
        <title>Large-scale comparative analyses of tick genomes elucidate their genetic diversity and vector capacities.</title>
        <authorList>
            <person name="Jia N."/>
            <person name="Wang J."/>
            <person name="Shi W."/>
            <person name="Du L."/>
            <person name="Sun Y."/>
            <person name="Zhan W."/>
            <person name="Jiang J."/>
            <person name="Wang Q."/>
            <person name="Zhang B."/>
            <person name="Ji P."/>
            <person name="Sakyi L.B."/>
            <person name="Cui X."/>
            <person name="Yuan T."/>
            <person name="Jiang B."/>
            <person name="Yang W."/>
            <person name="Lam T.T.-Y."/>
            <person name="Chang Q."/>
            <person name="Ding S."/>
            <person name="Wang X."/>
            <person name="Zhu J."/>
            <person name="Ruan X."/>
            <person name="Zhao L."/>
            <person name="Wei J."/>
            <person name="Que T."/>
            <person name="Du C."/>
            <person name="Cheng J."/>
            <person name="Dai P."/>
            <person name="Han X."/>
            <person name="Huang E."/>
            <person name="Gao Y."/>
            <person name="Liu J."/>
            <person name="Shao H."/>
            <person name="Ye R."/>
            <person name="Li L."/>
            <person name="Wei W."/>
            <person name="Wang X."/>
            <person name="Wang C."/>
            <person name="Yang T."/>
            <person name="Huo Q."/>
            <person name="Li W."/>
            <person name="Guo W."/>
            <person name="Chen H."/>
            <person name="Zhou L."/>
            <person name="Ni X."/>
            <person name="Tian J."/>
            <person name="Zhou Y."/>
            <person name="Sheng Y."/>
            <person name="Liu T."/>
            <person name="Pan Y."/>
            <person name="Xia L."/>
            <person name="Li J."/>
            <person name="Zhao F."/>
            <person name="Cao W."/>
        </authorList>
    </citation>
    <scope>NUCLEOTIDE SEQUENCE</scope>
    <source>
        <strain evidence="1">Hyas-2018</strain>
    </source>
</reference>
<dbReference type="Proteomes" id="UP000821845">
    <property type="component" value="Chromosome 3"/>
</dbReference>
<keyword evidence="2" id="KW-1185">Reference proteome</keyword>
<comment type="caution">
    <text evidence="1">The sequence shown here is derived from an EMBL/GenBank/DDBJ whole genome shotgun (WGS) entry which is preliminary data.</text>
</comment>
<evidence type="ECO:0000313" key="2">
    <source>
        <dbReference type="Proteomes" id="UP000821845"/>
    </source>
</evidence>
<name>A0ACB7SP34_HYAAI</name>
<organism evidence="1 2">
    <name type="scientific">Hyalomma asiaticum</name>
    <name type="common">Tick</name>
    <dbReference type="NCBI Taxonomy" id="266040"/>
    <lineage>
        <taxon>Eukaryota</taxon>
        <taxon>Metazoa</taxon>
        <taxon>Ecdysozoa</taxon>
        <taxon>Arthropoda</taxon>
        <taxon>Chelicerata</taxon>
        <taxon>Arachnida</taxon>
        <taxon>Acari</taxon>
        <taxon>Parasitiformes</taxon>
        <taxon>Ixodida</taxon>
        <taxon>Ixodoidea</taxon>
        <taxon>Ixodidae</taxon>
        <taxon>Hyalomminae</taxon>
        <taxon>Hyalomma</taxon>
    </lineage>
</organism>
<gene>
    <name evidence="1" type="ORF">HPB50_024656</name>
</gene>
<sequence>MARCSRSSPVDQLQTVSKVLREQQRLPLVFYAFFVWGAVFYTELALTRYLTRTLCSRYQSSGVKSYGWNLYPVI</sequence>
<dbReference type="EMBL" id="CM023483">
    <property type="protein sequence ID" value="KAH6936962.1"/>
    <property type="molecule type" value="Genomic_DNA"/>
</dbReference>
<evidence type="ECO:0000313" key="1">
    <source>
        <dbReference type="EMBL" id="KAH6936962.1"/>
    </source>
</evidence>
<protein>
    <submittedName>
        <fullName evidence="1">Uncharacterized protein</fullName>
    </submittedName>
</protein>